<dbReference type="PROSITE" id="PS51257">
    <property type="entry name" value="PROKAR_LIPOPROTEIN"/>
    <property type="match status" value="1"/>
</dbReference>
<dbReference type="SUPFAM" id="SSF54427">
    <property type="entry name" value="NTF2-like"/>
    <property type="match status" value="1"/>
</dbReference>
<protein>
    <recommendedName>
        <fullName evidence="4">DUF3828 domain-containing protein</fullName>
    </recommendedName>
</protein>
<feature type="chain" id="PRO_5040988206" description="DUF3828 domain-containing protein" evidence="1">
    <location>
        <begin position="22"/>
        <end position="163"/>
    </location>
</feature>
<name>A0A9X3N8X9_9ACTN</name>
<comment type="caution">
    <text evidence="2">The sequence shown here is derived from an EMBL/GenBank/DDBJ whole genome shotgun (WGS) entry which is preliminary data.</text>
</comment>
<sequence>MRWIAVLIASGLLAGCGETVAEPKPQTTSWRIETVGDAGPQRSVEIKRVVRAFDRHWRRGDYERVCALMTPETQANLAALLKAPSCLQAFGSELYAGSEPPAVRHAAAREYRSVRVDETGTSATITFPDCRTWRLVRRDGTWLINDFPIVPSAVRVTAPRCEA</sequence>
<dbReference type="AlphaFoldDB" id="A0A9X3N8X9"/>
<evidence type="ECO:0000313" key="2">
    <source>
        <dbReference type="EMBL" id="MDA0179786.1"/>
    </source>
</evidence>
<dbReference type="EMBL" id="JAPDDP010000007">
    <property type="protein sequence ID" value="MDA0179786.1"/>
    <property type="molecule type" value="Genomic_DNA"/>
</dbReference>
<keyword evidence="3" id="KW-1185">Reference proteome</keyword>
<evidence type="ECO:0000256" key="1">
    <source>
        <dbReference type="SAM" id="SignalP"/>
    </source>
</evidence>
<gene>
    <name evidence="2" type="ORF">OJ997_05735</name>
</gene>
<feature type="signal peptide" evidence="1">
    <location>
        <begin position="1"/>
        <end position="21"/>
    </location>
</feature>
<reference evidence="2" key="1">
    <citation type="submission" date="2022-10" db="EMBL/GenBank/DDBJ databases">
        <title>The WGS of Solirubrobacter phytolaccae KCTC 29190.</title>
        <authorList>
            <person name="Jiang Z."/>
        </authorList>
    </citation>
    <scope>NUCLEOTIDE SEQUENCE</scope>
    <source>
        <strain evidence="2">KCTC 29190</strain>
    </source>
</reference>
<organism evidence="2 3">
    <name type="scientific">Solirubrobacter phytolaccae</name>
    <dbReference type="NCBI Taxonomy" id="1404360"/>
    <lineage>
        <taxon>Bacteria</taxon>
        <taxon>Bacillati</taxon>
        <taxon>Actinomycetota</taxon>
        <taxon>Thermoleophilia</taxon>
        <taxon>Solirubrobacterales</taxon>
        <taxon>Solirubrobacteraceae</taxon>
        <taxon>Solirubrobacter</taxon>
    </lineage>
</organism>
<keyword evidence="1" id="KW-0732">Signal</keyword>
<dbReference type="InterPro" id="IPR032710">
    <property type="entry name" value="NTF2-like_dom_sf"/>
</dbReference>
<evidence type="ECO:0000313" key="3">
    <source>
        <dbReference type="Proteomes" id="UP001147653"/>
    </source>
</evidence>
<dbReference type="Proteomes" id="UP001147653">
    <property type="component" value="Unassembled WGS sequence"/>
</dbReference>
<evidence type="ECO:0008006" key="4">
    <source>
        <dbReference type="Google" id="ProtNLM"/>
    </source>
</evidence>
<accession>A0A9X3N8X9</accession>
<proteinExistence type="predicted"/>
<dbReference type="RefSeq" id="WP_270024093.1">
    <property type="nucleotide sequence ID" value="NZ_JAPDDP010000007.1"/>
</dbReference>